<accession>A0ABR2V7W1</accession>
<evidence type="ECO:0000256" key="1">
    <source>
        <dbReference type="SAM" id="SignalP"/>
    </source>
</evidence>
<reference evidence="2 3" key="1">
    <citation type="journal article" date="2024" name="J. Plant Pathol.">
        <title>Sequence and assembly of the genome of Seiridium unicorne, isolate CBS 538.82, causal agent of cypress canker disease.</title>
        <authorList>
            <person name="Scali E."/>
            <person name="Rocca G.D."/>
            <person name="Danti R."/>
            <person name="Garbelotto M."/>
            <person name="Barberini S."/>
            <person name="Baroncelli R."/>
            <person name="Emiliani G."/>
        </authorList>
    </citation>
    <scope>NUCLEOTIDE SEQUENCE [LARGE SCALE GENOMIC DNA]</scope>
    <source>
        <strain evidence="2 3">BM-138-508</strain>
    </source>
</reference>
<keyword evidence="3" id="KW-1185">Reference proteome</keyword>
<evidence type="ECO:0008006" key="4">
    <source>
        <dbReference type="Google" id="ProtNLM"/>
    </source>
</evidence>
<organism evidence="2 3">
    <name type="scientific">Seiridium unicorne</name>
    <dbReference type="NCBI Taxonomy" id="138068"/>
    <lineage>
        <taxon>Eukaryota</taxon>
        <taxon>Fungi</taxon>
        <taxon>Dikarya</taxon>
        <taxon>Ascomycota</taxon>
        <taxon>Pezizomycotina</taxon>
        <taxon>Sordariomycetes</taxon>
        <taxon>Xylariomycetidae</taxon>
        <taxon>Amphisphaeriales</taxon>
        <taxon>Sporocadaceae</taxon>
        <taxon>Seiridium</taxon>
    </lineage>
</organism>
<feature type="signal peptide" evidence="1">
    <location>
        <begin position="1"/>
        <end position="21"/>
    </location>
</feature>
<name>A0ABR2V7W1_9PEZI</name>
<proteinExistence type="predicted"/>
<evidence type="ECO:0000313" key="3">
    <source>
        <dbReference type="Proteomes" id="UP001408356"/>
    </source>
</evidence>
<protein>
    <recommendedName>
        <fullName evidence="4">Dirigent protein</fullName>
    </recommendedName>
</protein>
<gene>
    <name evidence="2" type="ORF">SUNI508_04586</name>
</gene>
<dbReference type="EMBL" id="JARVKF010000101">
    <property type="protein sequence ID" value="KAK9422919.1"/>
    <property type="molecule type" value="Genomic_DNA"/>
</dbReference>
<keyword evidence="1" id="KW-0732">Signal</keyword>
<sequence>MLSARLSYIMALGVLPSVAFCQCNATTTSTSAISTPKPTYLFTATLYVGDVLSPIPLIEGGNVIIEPLVNGIIVGPFLNSTVYSGFAAATVVSNNAITGNDTSIQIPSIYVYGHTSDGLSFYVQEAGVGPMTDQNTRLVIAVGGKYSSFQSSFILAQPSMNAARTIATVPCFSMPLLLVSERDRAGPEDGEGQ</sequence>
<dbReference type="Proteomes" id="UP001408356">
    <property type="component" value="Unassembled WGS sequence"/>
</dbReference>
<comment type="caution">
    <text evidence="2">The sequence shown here is derived from an EMBL/GenBank/DDBJ whole genome shotgun (WGS) entry which is preliminary data.</text>
</comment>
<evidence type="ECO:0000313" key="2">
    <source>
        <dbReference type="EMBL" id="KAK9422919.1"/>
    </source>
</evidence>
<feature type="chain" id="PRO_5046343485" description="Dirigent protein" evidence="1">
    <location>
        <begin position="22"/>
        <end position="193"/>
    </location>
</feature>